<reference evidence="1 2" key="1">
    <citation type="journal article" date="2016" name="Nat. Commun.">
        <title>Thousands of microbial genomes shed light on interconnected biogeochemical processes in an aquifer system.</title>
        <authorList>
            <person name="Anantharaman K."/>
            <person name="Brown C.T."/>
            <person name="Hug L.A."/>
            <person name="Sharon I."/>
            <person name="Castelle C.J."/>
            <person name="Probst A.J."/>
            <person name="Thomas B.C."/>
            <person name="Singh A."/>
            <person name="Wilkins M.J."/>
            <person name="Karaoz U."/>
            <person name="Brodie E.L."/>
            <person name="Williams K.H."/>
            <person name="Hubbard S.S."/>
            <person name="Banfield J.F."/>
        </authorList>
    </citation>
    <scope>NUCLEOTIDE SEQUENCE [LARGE SCALE GENOMIC DNA]</scope>
</reference>
<gene>
    <name evidence="1" type="ORF">A3J56_01590</name>
</gene>
<proteinExistence type="predicted"/>
<organism evidence="1 2">
    <name type="scientific">Candidatus Giovannonibacteria bacterium RIFCSPHIGHO2_02_FULL_46_20</name>
    <dbReference type="NCBI Taxonomy" id="1798338"/>
    <lineage>
        <taxon>Bacteria</taxon>
        <taxon>Candidatus Giovannoniibacteriota</taxon>
    </lineage>
</organism>
<dbReference type="Proteomes" id="UP000178406">
    <property type="component" value="Unassembled WGS sequence"/>
</dbReference>
<dbReference type="EMBL" id="MFHQ01000006">
    <property type="protein sequence ID" value="OGF74777.1"/>
    <property type="molecule type" value="Genomic_DNA"/>
</dbReference>
<evidence type="ECO:0000313" key="2">
    <source>
        <dbReference type="Proteomes" id="UP000178406"/>
    </source>
</evidence>
<sequence length="77" mass="9254">MKFEQLKPEGERSELDLKQEYTRLLEEKVGKQIDESTKKLGRALTESEIQQEPWFSDYMKMMKLREEITETGREINK</sequence>
<evidence type="ECO:0000313" key="1">
    <source>
        <dbReference type="EMBL" id="OGF74777.1"/>
    </source>
</evidence>
<accession>A0A1F5WGQ9</accession>
<dbReference type="STRING" id="1798338.A3J56_01590"/>
<comment type="caution">
    <text evidence="1">The sequence shown here is derived from an EMBL/GenBank/DDBJ whole genome shotgun (WGS) entry which is preliminary data.</text>
</comment>
<dbReference type="AlphaFoldDB" id="A0A1F5WGQ9"/>
<protein>
    <submittedName>
        <fullName evidence="1">Uncharacterized protein</fullName>
    </submittedName>
</protein>
<name>A0A1F5WGQ9_9BACT</name>